<reference evidence="3 4" key="1">
    <citation type="submission" date="2023-03" db="EMBL/GenBank/DDBJ databases">
        <title>Genome insight into feeding habits of ladybird beetles.</title>
        <authorList>
            <person name="Li H.-S."/>
            <person name="Huang Y.-H."/>
            <person name="Pang H."/>
        </authorList>
    </citation>
    <scope>NUCLEOTIDE SEQUENCE [LARGE SCALE GENOMIC DNA]</scope>
    <source>
        <strain evidence="3">SYSU_2023b</strain>
        <tissue evidence="3">Whole body</tissue>
    </source>
</reference>
<dbReference type="GO" id="GO:0008028">
    <property type="term" value="F:monocarboxylic acid transmembrane transporter activity"/>
    <property type="evidence" value="ECO:0007669"/>
    <property type="project" value="TreeGrafter"/>
</dbReference>
<keyword evidence="4" id="KW-1185">Reference proteome</keyword>
<dbReference type="EMBL" id="JARQZJ010000124">
    <property type="protein sequence ID" value="KAK9890060.1"/>
    <property type="molecule type" value="Genomic_DNA"/>
</dbReference>
<dbReference type="Pfam" id="PF07690">
    <property type="entry name" value="MFS_1"/>
    <property type="match status" value="2"/>
</dbReference>
<dbReference type="SUPFAM" id="SSF103473">
    <property type="entry name" value="MFS general substrate transporter"/>
    <property type="match status" value="1"/>
</dbReference>
<evidence type="ECO:0000256" key="1">
    <source>
        <dbReference type="SAM" id="MobiDB-lite"/>
    </source>
</evidence>
<dbReference type="InterPro" id="IPR050327">
    <property type="entry name" value="Proton-linked_MCT"/>
</dbReference>
<keyword evidence="2" id="KW-0472">Membrane</keyword>
<keyword evidence="2" id="KW-1133">Transmembrane helix</keyword>
<protein>
    <submittedName>
        <fullName evidence="3">Uncharacterized protein</fullName>
    </submittedName>
</protein>
<feature type="transmembrane region" description="Helical" evidence="2">
    <location>
        <begin position="138"/>
        <end position="158"/>
    </location>
</feature>
<proteinExistence type="predicted"/>
<feature type="transmembrane region" description="Helical" evidence="2">
    <location>
        <begin position="578"/>
        <end position="602"/>
    </location>
</feature>
<sequence length="612" mass="66437">MSMERKFSRGFEVIEPLLEIPDDAGSPDNQLAVKTVSNQQSSRINIRRNKSVAIIEEENAKQKTKKVPPDGGWGWLVLFGATLVNVLIPGTIKSFGILLVEFMEVFEASPAVTMWIPSLCYFLYSSSGPVSSILSVKYSFRTVTLIGGTLAASGMMLTTFAQNIIYIYVTVGVLVGAGAGLSFPPTVYIVTSYFVKLRGLANGICISGSAMGSIILPPLLRIILDIYGYRGTCLLIGGVIMNVWVAALFYDPVEKHFKTVTIEPEVAGDNLDEFDSKTLQSINNREDSFVVIDSTLNDTVFSDNSKTFNRSASSATMQTLKSLSNKERKVSVPVAMTNVVQNADKPETLSQRFRTPRTAAPPRRSPSTSSFQYIATPYHGSTLTLQPEVFASSFSLKSSQGKFTKDMTPKKKFIDWTLLKDPLFNVIMISGALNAVCYTNFIIILPQYAKIQNFGKNDGALLLSIVSMFDLIGRIGGSALSDLQCCPKLTYYIVGLFVSGVALTSLPLYGNFIFVSCCCAVFGVFSGAYTGVTAVLMTEKLGEEKLQSSYGICLFVNGILQLISPPICGAVLSGPSSYIMLFVVLGIILVIAGSLSASMIFMPDKKQNGNKI</sequence>
<feature type="transmembrane region" description="Helical" evidence="2">
    <location>
        <begin position="512"/>
        <end position="537"/>
    </location>
</feature>
<comment type="caution">
    <text evidence="3">The sequence shown here is derived from an EMBL/GenBank/DDBJ whole genome shotgun (WGS) entry which is preliminary data.</text>
</comment>
<feature type="compositionally biased region" description="Low complexity" evidence="1">
    <location>
        <begin position="356"/>
        <end position="368"/>
    </location>
</feature>
<feature type="transmembrane region" description="Helical" evidence="2">
    <location>
        <begin position="164"/>
        <end position="188"/>
    </location>
</feature>
<feature type="transmembrane region" description="Helical" evidence="2">
    <location>
        <begin position="71"/>
        <end position="88"/>
    </location>
</feature>
<name>A0AAW1VDC7_9CUCU</name>
<accession>A0AAW1VDC7</accession>
<evidence type="ECO:0000256" key="2">
    <source>
        <dbReference type="SAM" id="Phobius"/>
    </source>
</evidence>
<feature type="transmembrane region" description="Helical" evidence="2">
    <location>
        <begin position="460"/>
        <end position="477"/>
    </location>
</feature>
<dbReference type="AlphaFoldDB" id="A0AAW1VDC7"/>
<evidence type="ECO:0000313" key="3">
    <source>
        <dbReference type="EMBL" id="KAK9890060.1"/>
    </source>
</evidence>
<organism evidence="3 4">
    <name type="scientific">Henosepilachna vigintioctopunctata</name>
    <dbReference type="NCBI Taxonomy" id="420089"/>
    <lineage>
        <taxon>Eukaryota</taxon>
        <taxon>Metazoa</taxon>
        <taxon>Ecdysozoa</taxon>
        <taxon>Arthropoda</taxon>
        <taxon>Hexapoda</taxon>
        <taxon>Insecta</taxon>
        <taxon>Pterygota</taxon>
        <taxon>Neoptera</taxon>
        <taxon>Endopterygota</taxon>
        <taxon>Coleoptera</taxon>
        <taxon>Polyphaga</taxon>
        <taxon>Cucujiformia</taxon>
        <taxon>Coccinelloidea</taxon>
        <taxon>Coccinellidae</taxon>
        <taxon>Epilachninae</taxon>
        <taxon>Epilachnini</taxon>
        <taxon>Henosepilachna</taxon>
    </lineage>
</organism>
<dbReference type="InterPro" id="IPR011701">
    <property type="entry name" value="MFS"/>
</dbReference>
<feature type="transmembrane region" description="Helical" evidence="2">
    <location>
        <begin position="549"/>
        <end position="572"/>
    </location>
</feature>
<feature type="transmembrane region" description="Helical" evidence="2">
    <location>
        <begin position="108"/>
        <end position="126"/>
    </location>
</feature>
<dbReference type="FunFam" id="1.20.1250.20:FF:000320">
    <property type="entry name" value="Monocarboxylate transporter"/>
    <property type="match status" value="1"/>
</dbReference>
<dbReference type="PANTHER" id="PTHR11360">
    <property type="entry name" value="MONOCARBOXYLATE TRANSPORTER"/>
    <property type="match status" value="1"/>
</dbReference>
<dbReference type="Gene3D" id="1.20.1250.20">
    <property type="entry name" value="MFS general substrate transporter like domains"/>
    <property type="match status" value="2"/>
</dbReference>
<keyword evidence="2" id="KW-0812">Transmembrane</keyword>
<feature type="transmembrane region" description="Helical" evidence="2">
    <location>
        <begin position="423"/>
        <end position="448"/>
    </location>
</feature>
<feature type="transmembrane region" description="Helical" evidence="2">
    <location>
        <begin position="226"/>
        <end position="250"/>
    </location>
</feature>
<dbReference type="InterPro" id="IPR036259">
    <property type="entry name" value="MFS_trans_sf"/>
</dbReference>
<dbReference type="CDD" id="cd17352">
    <property type="entry name" value="MFS_MCT_SLC16"/>
    <property type="match status" value="1"/>
</dbReference>
<feature type="region of interest" description="Disordered" evidence="1">
    <location>
        <begin position="345"/>
        <end position="368"/>
    </location>
</feature>
<dbReference type="Proteomes" id="UP001431783">
    <property type="component" value="Unassembled WGS sequence"/>
</dbReference>
<feature type="transmembrane region" description="Helical" evidence="2">
    <location>
        <begin position="200"/>
        <end position="220"/>
    </location>
</feature>
<gene>
    <name evidence="3" type="ORF">WA026_008868</name>
</gene>
<dbReference type="PANTHER" id="PTHR11360:SF293">
    <property type="entry name" value="HERMES, ISOFORM A"/>
    <property type="match status" value="1"/>
</dbReference>
<evidence type="ECO:0000313" key="4">
    <source>
        <dbReference type="Proteomes" id="UP001431783"/>
    </source>
</evidence>
<feature type="transmembrane region" description="Helical" evidence="2">
    <location>
        <begin position="489"/>
        <end position="506"/>
    </location>
</feature>